<feature type="region of interest" description="Disordered" evidence="1">
    <location>
        <begin position="1"/>
        <end position="103"/>
    </location>
</feature>
<reference evidence="2" key="1">
    <citation type="submission" date="2020-02" db="EMBL/GenBank/DDBJ databases">
        <authorList>
            <person name="Meier V. D."/>
        </authorList>
    </citation>
    <scope>NUCLEOTIDE SEQUENCE</scope>
    <source>
        <strain evidence="2">AVDCRST_MAG89</strain>
    </source>
</reference>
<dbReference type="EMBL" id="CADCTV010000054">
    <property type="protein sequence ID" value="CAA9297704.1"/>
    <property type="molecule type" value="Genomic_DNA"/>
</dbReference>
<protein>
    <submittedName>
        <fullName evidence="2">Uncharacterized protein</fullName>
    </submittedName>
</protein>
<feature type="non-terminal residue" evidence="2">
    <location>
        <position position="1"/>
    </location>
</feature>
<feature type="compositionally biased region" description="Basic and acidic residues" evidence="1">
    <location>
        <begin position="53"/>
        <end position="69"/>
    </location>
</feature>
<gene>
    <name evidence="2" type="ORF">AVDCRST_MAG89-239</name>
</gene>
<accession>A0A6J4K7D7</accession>
<dbReference type="AlphaFoldDB" id="A0A6J4K7D7"/>
<evidence type="ECO:0000313" key="2">
    <source>
        <dbReference type="EMBL" id="CAA9297704.1"/>
    </source>
</evidence>
<organism evidence="2">
    <name type="scientific">uncultured Gemmatimonadota bacterium</name>
    <dbReference type="NCBI Taxonomy" id="203437"/>
    <lineage>
        <taxon>Bacteria</taxon>
        <taxon>Pseudomonadati</taxon>
        <taxon>Gemmatimonadota</taxon>
        <taxon>environmental samples</taxon>
    </lineage>
</organism>
<proteinExistence type="predicted"/>
<name>A0A6J4K7D7_9BACT</name>
<feature type="compositionally biased region" description="Basic residues" evidence="1">
    <location>
        <begin position="92"/>
        <end position="103"/>
    </location>
</feature>
<sequence length="103" mass="11169">RGRRAVRHGAWLRPPADGLQHRRDGARAADVPPRHLVAPHRRGSTGGGGVRGHGADRRDGGPRRARFAERVPGPARRHAAARRPGPRAGTRASRRGRRDARGV</sequence>
<feature type="compositionally biased region" description="Basic residues" evidence="1">
    <location>
        <begin position="75"/>
        <end position="85"/>
    </location>
</feature>
<feature type="non-terminal residue" evidence="2">
    <location>
        <position position="103"/>
    </location>
</feature>
<evidence type="ECO:0000256" key="1">
    <source>
        <dbReference type="SAM" id="MobiDB-lite"/>
    </source>
</evidence>